<keyword evidence="4" id="KW-0479">Metal-binding</keyword>
<name>A0ABY0GV85_9PEZI</name>
<evidence type="ECO:0000256" key="11">
    <source>
        <dbReference type="ARBA" id="ARBA00023186"/>
    </source>
</evidence>
<evidence type="ECO:0000256" key="9">
    <source>
        <dbReference type="ARBA" id="ARBA00023128"/>
    </source>
</evidence>
<dbReference type="Pfam" id="PF02953">
    <property type="entry name" value="zf-Tim10_DDP"/>
    <property type="match status" value="1"/>
</dbReference>
<evidence type="ECO:0000313" key="14">
    <source>
        <dbReference type="EMBL" id="RYO78089.1"/>
    </source>
</evidence>
<evidence type="ECO:0000313" key="15">
    <source>
        <dbReference type="Proteomes" id="UP000294003"/>
    </source>
</evidence>
<keyword evidence="11 12" id="KW-0143">Chaperone</keyword>
<keyword evidence="5 12" id="KW-0472">Membrane</keyword>
<keyword evidence="8 12" id="KW-0811">Translocation</keyword>
<dbReference type="Proteomes" id="UP000294003">
    <property type="component" value="Unassembled WGS sequence"/>
</dbReference>
<gene>
    <name evidence="14" type="ORF">DL762_008880</name>
</gene>
<evidence type="ECO:0000256" key="12">
    <source>
        <dbReference type="RuleBase" id="RU367043"/>
    </source>
</evidence>
<evidence type="ECO:0000256" key="10">
    <source>
        <dbReference type="ARBA" id="ARBA00023157"/>
    </source>
</evidence>
<dbReference type="InterPro" id="IPR035427">
    <property type="entry name" value="Tim10-like_dom_sf"/>
</dbReference>
<dbReference type="PANTHER" id="PTHR13172">
    <property type="entry name" value="MITOCHONDRIAL IMPORT INNER MEMBRANE TRANSLOCASE SUBUNIT TIM9B"/>
    <property type="match status" value="1"/>
</dbReference>
<evidence type="ECO:0000256" key="5">
    <source>
        <dbReference type="ARBA" id="ARBA00022792"/>
    </source>
</evidence>
<dbReference type="EMBL" id="QJNS01000408">
    <property type="protein sequence ID" value="RYO78089.1"/>
    <property type="molecule type" value="Genomic_DNA"/>
</dbReference>
<proteinExistence type="inferred from homology"/>
<keyword evidence="7 12" id="KW-0653">Protein transport</keyword>
<dbReference type="InterPro" id="IPR004217">
    <property type="entry name" value="Tim10-like"/>
</dbReference>
<dbReference type="InterPro" id="IPR050673">
    <property type="entry name" value="Mito_inner_translocase_sub"/>
</dbReference>
<comment type="subcellular location">
    <subcellularLocation>
        <location evidence="1 12">Mitochondrion inner membrane</location>
        <topology evidence="1 12">Peripheral membrane protein</topology>
        <orientation evidence="1 12">Intermembrane side</orientation>
    </subcellularLocation>
</comment>
<accession>A0ABY0GV85</accession>
<evidence type="ECO:0000256" key="4">
    <source>
        <dbReference type="ARBA" id="ARBA00022723"/>
    </source>
</evidence>
<dbReference type="Gene3D" id="1.10.287.810">
    <property type="entry name" value="Mitochondrial import inner membrane translocase subunit tim13 like domains"/>
    <property type="match status" value="1"/>
</dbReference>
<organism evidence="14 15">
    <name type="scientific">Monosporascus cannonballus</name>
    <dbReference type="NCBI Taxonomy" id="155416"/>
    <lineage>
        <taxon>Eukaryota</taxon>
        <taxon>Fungi</taxon>
        <taxon>Dikarya</taxon>
        <taxon>Ascomycota</taxon>
        <taxon>Pezizomycotina</taxon>
        <taxon>Sordariomycetes</taxon>
        <taxon>Xylariomycetidae</taxon>
        <taxon>Xylariales</taxon>
        <taxon>Xylariales incertae sedis</taxon>
        <taxon>Monosporascus</taxon>
    </lineage>
</organism>
<evidence type="ECO:0000256" key="2">
    <source>
        <dbReference type="ARBA" id="ARBA00006720"/>
    </source>
</evidence>
<keyword evidence="10 12" id="KW-1015">Disulfide bond</keyword>
<evidence type="ECO:0000256" key="8">
    <source>
        <dbReference type="ARBA" id="ARBA00023010"/>
    </source>
</evidence>
<keyword evidence="9 12" id="KW-0496">Mitochondrion</keyword>
<comment type="similarity">
    <text evidence="2 12">Belongs to the small Tim family.</text>
</comment>
<keyword evidence="3 12" id="KW-0813">Transport</keyword>
<evidence type="ECO:0000256" key="7">
    <source>
        <dbReference type="ARBA" id="ARBA00022927"/>
    </source>
</evidence>
<comment type="function">
    <text evidence="12">Mitochondrial intermembrane chaperone that participates in the import and insertion of some multi-pass transmembrane proteins into the mitochondrial inner membrane. Also required for the transfer of beta-barrel precursors from the TOM complex to the sorting and assembly machinery (SAM complex) of the outer membrane. Acts as a chaperone-like protein that protects the hydrophobic precursors from aggregation and guide them through the mitochondrial intermembrane space.</text>
</comment>
<comment type="caution">
    <text evidence="14">The sequence shown here is derived from an EMBL/GenBank/DDBJ whole genome shotgun (WGS) entry which is preliminary data.</text>
</comment>
<comment type="domain">
    <text evidence="12">The twin CX3C motif contains 4 conserved Cys residues that form 2 disulfide bonds in the mitochondrial intermembrane space.</text>
</comment>
<dbReference type="SUPFAM" id="SSF144122">
    <property type="entry name" value="Tim10-like"/>
    <property type="match status" value="1"/>
</dbReference>
<evidence type="ECO:0000256" key="1">
    <source>
        <dbReference type="ARBA" id="ARBA00004137"/>
    </source>
</evidence>
<keyword evidence="5 12" id="KW-0999">Mitochondrion inner membrane</keyword>
<comment type="subunit">
    <text evidence="12">Heterohexamer.</text>
</comment>
<evidence type="ECO:0000256" key="3">
    <source>
        <dbReference type="ARBA" id="ARBA00022448"/>
    </source>
</evidence>
<evidence type="ECO:0000256" key="6">
    <source>
        <dbReference type="ARBA" id="ARBA00022833"/>
    </source>
</evidence>
<sequence>MDGLTTAESRELEQRMQKRQIKEFLGLFSNLVDHCFVSCIDDFTSKSLSGRETGCVTRCVQKHMAMSQRLSERFQEHNAQLQQQQQGALR</sequence>
<keyword evidence="15" id="KW-1185">Reference proteome</keyword>
<evidence type="ECO:0000259" key="13">
    <source>
        <dbReference type="Pfam" id="PF02953"/>
    </source>
</evidence>
<protein>
    <recommendedName>
        <fullName evidence="12">Mitochondrial import inner membrane translocase subunit</fullName>
    </recommendedName>
</protein>
<reference evidence="14 15" key="1">
    <citation type="submission" date="2018-06" db="EMBL/GenBank/DDBJ databases">
        <title>Complete Genomes of Monosporascus.</title>
        <authorList>
            <person name="Robinson A.J."/>
            <person name="Natvig D.O."/>
        </authorList>
    </citation>
    <scope>NUCLEOTIDE SEQUENCE [LARGE SCALE GENOMIC DNA]</scope>
    <source>
        <strain evidence="14 15">CBS 609.92</strain>
    </source>
</reference>
<feature type="domain" description="Tim10-like" evidence="13">
    <location>
        <begin position="14"/>
        <end position="76"/>
    </location>
</feature>
<keyword evidence="6" id="KW-0862">Zinc</keyword>